<evidence type="ECO:0000313" key="3">
    <source>
        <dbReference type="Proteomes" id="UP000578449"/>
    </source>
</evidence>
<dbReference type="EMBL" id="JACHGN010000007">
    <property type="protein sequence ID" value="MBB5134062.1"/>
    <property type="molecule type" value="Genomic_DNA"/>
</dbReference>
<protein>
    <recommendedName>
        <fullName evidence="4">DUF2271 domain-containing protein</fullName>
    </recommendedName>
</protein>
<accession>A0A840P3X2</accession>
<feature type="region of interest" description="Disordered" evidence="1">
    <location>
        <begin position="132"/>
        <end position="153"/>
    </location>
</feature>
<reference evidence="2 3" key="1">
    <citation type="submission" date="2020-08" db="EMBL/GenBank/DDBJ databases">
        <title>Genomic Encyclopedia of Type Strains, Phase IV (KMG-IV): sequencing the most valuable type-strain genomes for metagenomic binning, comparative biology and taxonomic classification.</title>
        <authorList>
            <person name="Goeker M."/>
        </authorList>
    </citation>
    <scope>NUCLEOTIDE SEQUENCE [LARGE SCALE GENOMIC DNA]</scope>
    <source>
        <strain evidence="2 3">DSM 45615</strain>
    </source>
</reference>
<comment type="caution">
    <text evidence="2">The sequence shown here is derived from an EMBL/GenBank/DDBJ whole genome shotgun (WGS) entry which is preliminary data.</text>
</comment>
<name>A0A840P3X2_9ACTN</name>
<gene>
    <name evidence="2" type="ORF">HNP84_003788</name>
</gene>
<keyword evidence="3" id="KW-1185">Reference proteome</keyword>
<proteinExistence type="predicted"/>
<sequence>MPDRTHRLVLPLVVVTGVAAATGAAYVVERGEAPPAAVTAGPAPLRDGQAPEPDRQAVAAQGLGLVEIEYVLHRIPTHASNQIAVWIEDERGGYVRTLFATSFTANGGYARRPMSLPLWRETARWESAPEAEVEAASRPAQEPGRHTLYWDGTDRRGVPVPPGSYTYRVEGNLYWENRVLFTGTIVLGDTPRESRATAVHLPESAREHGVLVEDVTARFSPGERLDPALVTTFTRGS</sequence>
<dbReference type="RefSeq" id="WP_185050969.1">
    <property type="nucleotide sequence ID" value="NZ_BAABIX010000031.1"/>
</dbReference>
<organism evidence="2 3">
    <name type="scientific">Thermocatellispora tengchongensis</name>
    <dbReference type="NCBI Taxonomy" id="1073253"/>
    <lineage>
        <taxon>Bacteria</taxon>
        <taxon>Bacillati</taxon>
        <taxon>Actinomycetota</taxon>
        <taxon>Actinomycetes</taxon>
        <taxon>Streptosporangiales</taxon>
        <taxon>Streptosporangiaceae</taxon>
        <taxon>Thermocatellispora</taxon>
    </lineage>
</organism>
<dbReference type="InterPro" id="IPR014469">
    <property type="entry name" value="DUF2271"/>
</dbReference>
<dbReference type="Pfam" id="PF10029">
    <property type="entry name" value="DUF2271"/>
    <property type="match status" value="1"/>
</dbReference>
<evidence type="ECO:0000256" key="1">
    <source>
        <dbReference type="SAM" id="MobiDB-lite"/>
    </source>
</evidence>
<evidence type="ECO:0000313" key="2">
    <source>
        <dbReference type="EMBL" id="MBB5134062.1"/>
    </source>
</evidence>
<dbReference type="AlphaFoldDB" id="A0A840P3X2"/>
<evidence type="ECO:0008006" key="4">
    <source>
        <dbReference type="Google" id="ProtNLM"/>
    </source>
</evidence>
<dbReference type="Proteomes" id="UP000578449">
    <property type="component" value="Unassembled WGS sequence"/>
</dbReference>
<dbReference type="Gene3D" id="2.60.40.4070">
    <property type="match status" value="1"/>
</dbReference>